<accession>A0A0S4LC85</accession>
<organism evidence="2 3">
    <name type="scientific">Candidatus Nitrospira nitrosa</name>
    <dbReference type="NCBI Taxonomy" id="1742972"/>
    <lineage>
        <taxon>Bacteria</taxon>
        <taxon>Pseudomonadati</taxon>
        <taxon>Nitrospirota</taxon>
        <taxon>Nitrospiria</taxon>
        <taxon>Nitrospirales</taxon>
        <taxon>Nitrospiraceae</taxon>
        <taxon>Nitrospira</taxon>
    </lineage>
</organism>
<sequence length="376" mass="41764">MAVKRSICSFLLVLIPFALAWPLDRPAEAACGSVTCFVVVGSQQQVPQAGLLTFNTMYNYTPMRLLDGTNGVIPAIDQANRRLILDHHQEVRTITQTVNFDLNYGITDRLGVQVTIPYLWRTHKHIDGLGEDGDNGRGELVPFRDNGIGDMIITTKYNVLPTLRSMIVLGFGVQVPTGRTSARDDAGELMESPTQLGRGQVGLIGSLYQTYELIPHRLNQFFYGSYRHTFRNNDGYQFGDEYNLNLGASGVPFEQAPWLVLTGQFHWRYLVHDNISASLERSATPADAPDFPGETIVLDPTISNRRVPTTGSTYFAFSPGFQVSLDGLIDSPLTKWTSIYFHSQIPIMRDSNNGLAQGISYIFGVTRSFQLTKTGT</sequence>
<proteinExistence type="predicted"/>
<dbReference type="OrthoDB" id="9776852at2"/>
<keyword evidence="1" id="KW-0732">Signal</keyword>
<evidence type="ECO:0008006" key="4">
    <source>
        <dbReference type="Google" id="ProtNLM"/>
    </source>
</evidence>
<name>A0A0S4LC85_9BACT</name>
<feature type="chain" id="PRO_5006623886" description="Transporter" evidence="1">
    <location>
        <begin position="21"/>
        <end position="376"/>
    </location>
</feature>
<gene>
    <name evidence="2" type="ORF">COMA1_11585</name>
</gene>
<dbReference type="RefSeq" id="WP_090746057.1">
    <property type="nucleotide sequence ID" value="NZ_CZQA01000001.1"/>
</dbReference>
<dbReference type="STRING" id="1742972.COMA1_11585"/>
<evidence type="ECO:0000313" key="3">
    <source>
        <dbReference type="Proteomes" id="UP000199032"/>
    </source>
</evidence>
<feature type="signal peptide" evidence="1">
    <location>
        <begin position="1"/>
        <end position="20"/>
    </location>
</feature>
<dbReference type="AlphaFoldDB" id="A0A0S4LC85"/>
<evidence type="ECO:0000313" key="2">
    <source>
        <dbReference type="EMBL" id="CUS34224.1"/>
    </source>
</evidence>
<reference evidence="2 3" key="1">
    <citation type="submission" date="2015-10" db="EMBL/GenBank/DDBJ databases">
        <authorList>
            <person name="Gilbert D.G."/>
        </authorList>
    </citation>
    <scope>NUCLEOTIDE SEQUENCE [LARGE SCALE GENOMIC DNA]</scope>
    <source>
        <strain evidence="2">COMA1</strain>
    </source>
</reference>
<evidence type="ECO:0000256" key="1">
    <source>
        <dbReference type="SAM" id="SignalP"/>
    </source>
</evidence>
<keyword evidence="3" id="KW-1185">Reference proteome</keyword>
<dbReference type="EMBL" id="CZQA01000001">
    <property type="protein sequence ID" value="CUS34224.1"/>
    <property type="molecule type" value="Genomic_DNA"/>
</dbReference>
<dbReference type="Proteomes" id="UP000199032">
    <property type="component" value="Unassembled WGS sequence"/>
</dbReference>
<protein>
    <recommendedName>
        <fullName evidence="4">Transporter</fullName>
    </recommendedName>
</protein>